<evidence type="ECO:0000313" key="7">
    <source>
        <dbReference type="Proteomes" id="UP000193944"/>
    </source>
</evidence>
<gene>
    <name evidence="6" type="ORF">BCR32DRAFT_298548</name>
</gene>
<dbReference type="InterPro" id="IPR023313">
    <property type="entry name" value="UBQ-conjugating_AS"/>
</dbReference>
<evidence type="ECO:0000256" key="4">
    <source>
        <dbReference type="RuleBase" id="RU362109"/>
    </source>
</evidence>
<evidence type="ECO:0000313" key="6">
    <source>
        <dbReference type="EMBL" id="ORX59049.1"/>
    </source>
</evidence>
<sequence length="168" mass="19590">MSNLCISRLIEERNQLKKDFIPGFKAGPLKTKDGNYDILNWEAYIPGIRGTSWDGGIFKLNLKFSKDYPLKPPKCTFNPPVFHPNIYLSGDVCLSILNEYEDWKPSISIRDILIGIQLLLNEPNLESPAQHAAYALYQENRLEYEKRLMIQSKNHYDINNIPYLKRHY</sequence>
<comment type="similarity">
    <text evidence="4">Belongs to the ubiquitin-conjugating enzyme family.</text>
</comment>
<reference evidence="6 7" key="2">
    <citation type="submission" date="2016-08" db="EMBL/GenBank/DDBJ databases">
        <title>Pervasive Adenine N6-methylation of Active Genes in Fungi.</title>
        <authorList>
            <consortium name="DOE Joint Genome Institute"/>
            <person name="Mondo S.J."/>
            <person name="Dannebaum R.O."/>
            <person name="Kuo R.C."/>
            <person name="Labutti K."/>
            <person name="Haridas S."/>
            <person name="Kuo A."/>
            <person name="Salamov A."/>
            <person name="Ahrendt S.R."/>
            <person name="Lipzen A."/>
            <person name="Sullivan W."/>
            <person name="Andreopoulos W.B."/>
            <person name="Clum A."/>
            <person name="Lindquist E."/>
            <person name="Daum C."/>
            <person name="Ramamoorthy G.K."/>
            <person name="Gryganskyi A."/>
            <person name="Culley D."/>
            <person name="Magnuson J.K."/>
            <person name="James T.Y."/>
            <person name="O'Malley M.A."/>
            <person name="Stajich J.E."/>
            <person name="Spatafora J.W."/>
            <person name="Visel A."/>
            <person name="Grigoriev I.V."/>
        </authorList>
    </citation>
    <scope>NUCLEOTIDE SEQUENCE [LARGE SCALE GENOMIC DNA]</scope>
    <source>
        <strain evidence="6 7">S4</strain>
    </source>
</reference>
<comment type="caution">
    <text evidence="6">The sequence shown here is derived from an EMBL/GenBank/DDBJ whole genome shotgun (WGS) entry which is preliminary data.</text>
</comment>
<dbReference type="CDD" id="cd23798">
    <property type="entry name" value="UBCc_UBE2I"/>
    <property type="match status" value="1"/>
</dbReference>
<dbReference type="Pfam" id="PF00179">
    <property type="entry name" value="UQ_con"/>
    <property type="match status" value="1"/>
</dbReference>
<evidence type="ECO:0000259" key="5">
    <source>
        <dbReference type="PROSITE" id="PS50127"/>
    </source>
</evidence>
<protein>
    <submittedName>
        <fullName evidence="6">Ubiquitin-conjugating enzyme</fullName>
    </submittedName>
</protein>
<organism evidence="6 7">
    <name type="scientific">Anaeromyces robustus</name>
    <dbReference type="NCBI Taxonomy" id="1754192"/>
    <lineage>
        <taxon>Eukaryota</taxon>
        <taxon>Fungi</taxon>
        <taxon>Fungi incertae sedis</taxon>
        <taxon>Chytridiomycota</taxon>
        <taxon>Chytridiomycota incertae sedis</taxon>
        <taxon>Neocallimastigomycetes</taxon>
        <taxon>Neocallimastigales</taxon>
        <taxon>Neocallimastigaceae</taxon>
        <taxon>Anaeromyces</taxon>
    </lineage>
</organism>
<evidence type="ECO:0000256" key="3">
    <source>
        <dbReference type="PROSITE-ProRule" id="PRU10133"/>
    </source>
</evidence>
<feature type="active site" description="Glycyl thioester intermediate" evidence="3">
    <location>
        <position position="93"/>
    </location>
</feature>
<dbReference type="Gene3D" id="3.10.110.10">
    <property type="entry name" value="Ubiquitin Conjugating Enzyme"/>
    <property type="match status" value="1"/>
</dbReference>
<dbReference type="SUPFAM" id="SSF54495">
    <property type="entry name" value="UBC-like"/>
    <property type="match status" value="1"/>
</dbReference>
<dbReference type="Proteomes" id="UP000193944">
    <property type="component" value="Unassembled WGS sequence"/>
</dbReference>
<dbReference type="GO" id="GO:0016740">
    <property type="term" value="F:transferase activity"/>
    <property type="evidence" value="ECO:0007669"/>
    <property type="project" value="UniProtKB-KW"/>
</dbReference>
<evidence type="ECO:0000256" key="1">
    <source>
        <dbReference type="ARBA" id="ARBA00022679"/>
    </source>
</evidence>
<dbReference type="PANTHER" id="PTHR24067">
    <property type="entry name" value="UBIQUITIN-CONJUGATING ENZYME E2"/>
    <property type="match status" value="1"/>
</dbReference>
<dbReference type="PROSITE" id="PS00183">
    <property type="entry name" value="UBC_1"/>
    <property type="match status" value="1"/>
</dbReference>
<keyword evidence="4" id="KW-0067">ATP-binding</keyword>
<keyword evidence="2 4" id="KW-0833">Ubl conjugation pathway</keyword>
<keyword evidence="7" id="KW-1185">Reference proteome</keyword>
<dbReference type="PROSITE" id="PS50127">
    <property type="entry name" value="UBC_2"/>
    <property type="match status" value="1"/>
</dbReference>
<keyword evidence="4" id="KW-0547">Nucleotide-binding</keyword>
<evidence type="ECO:0000256" key="2">
    <source>
        <dbReference type="ARBA" id="ARBA00022786"/>
    </source>
</evidence>
<dbReference type="InterPro" id="IPR050113">
    <property type="entry name" value="Ub_conjugating_enzyme"/>
</dbReference>
<dbReference type="InterPro" id="IPR000608">
    <property type="entry name" value="UBC"/>
</dbReference>
<feature type="domain" description="UBC core" evidence="5">
    <location>
        <begin position="4"/>
        <end position="157"/>
    </location>
</feature>
<dbReference type="OrthoDB" id="6600758at2759"/>
<dbReference type="SMART" id="SM00212">
    <property type="entry name" value="UBCc"/>
    <property type="match status" value="1"/>
</dbReference>
<dbReference type="InterPro" id="IPR016135">
    <property type="entry name" value="UBQ-conjugating_enzyme/RWD"/>
</dbReference>
<dbReference type="AlphaFoldDB" id="A0A1Y1VKQ2"/>
<reference evidence="6 7" key="1">
    <citation type="submission" date="2016-08" db="EMBL/GenBank/DDBJ databases">
        <title>A Parts List for Fungal Cellulosomes Revealed by Comparative Genomics.</title>
        <authorList>
            <consortium name="DOE Joint Genome Institute"/>
            <person name="Haitjema C.H."/>
            <person name="Gilmore S.P."/>
            <person name="Henske J.K."/>
            <person name="Solomon K.V."/>
            <person name="De Groot R."/>
            <person name="Kuo A."/>
            <person name="Mondo S.J."/>
            <person name="Salamov A.A."/>
            <person name="Labutti K."/>
            <person name="Zhao Z."/>
            <person name="Chiniquy J."/>
            <person name="Barry K."/>
            <person name="Brewer H.M."/>
            <person name="Purvine S.O."/>
            <person name="Wright A.T."/>
            <person name="Boxma B."/>
            <person name="Van Alen T."/>
            <person name="Hackstein J.H."/>
            <person name="Baker S.E."/>
            <person name="Grigoriev I.V."/>
            <person name="O'Malley M.A."/>
        </authorList>
    </citation>
    <scope>NUCLEOTIDE SEQUENCE [LARGE SCALE GENOMIC DNA]</scope>
    <source>
        <strain evidence="6 7">S4</strain>
    </source>
</reference>
<keyword evidence="1" id="KW-0808">Transferase</keyword>
<name>A0A1Y1VKQ2_9FUNG</name>
<dbReference type="EMBL" id="MCFG01000702">
    <property type="protein sequence ID" value="ORX59049.1"/>
    <property type="molecule type" value="Genomic_DNA"/>
</dbReference>
<dbReference type="STRING" id="1754192.A0A1Y1VKQ2"/>
<proteinExistence type="inferred from homology"/>
<dbReference type="GO" id="GO:0005524">
    <property type="term" value="F:ATP binding"/>
    <property type="evidence" value="ECO:0007669"/>
    <property type="project" value="UniProtKB-UniRule"/>
</dbReference>
<accession>A0A1Y1VKQ2</accession>